<keyword evidence="3" id="KW-1185">Reference proteome</keyword>
<keyword evidence="1" id="KW-1133">Transmembrane helix</keyword>
<evidence type="ECO:0000313" key="3">
    <source>
        <dbReference type="Proteomes" id="UP000594759"/>
    </source>
</evidence>
<feature type="transmembrane region" description="Helical" evidence="1">
    <location>
        <begin position="29"/>
        <end position="53"/>
    </location>
</feature>
<evidence type="ECO:0000313" key="2">
    <source>
        <dbReference type="EMBL" id="QPH41773.1"/>
    </source>
</evidence>
<gene>
    <name evidence="2" type="ORF">IZT61_04130</name>
</gene>
<proteinExistence type="predicted"/>
<dbReference type="AlphaFoldDB" id="A0A7S9L3G9"/>
<feature type="transmembrane region" description="Helical" evidence="1">
    <location>
        <begin position="111"/>
        <end position="130"/>
    </location>
</feature>
<organism evidence="2 3">
    <name type="scientific">Pedobacter endophyticus</name>
    <dbReference type="NCBI Taxonomy" id="2789740"/>
    <lineage>
        <taxon>Bacteria</taxon>
        <taxon>Pseudomonadati</taxon>
        <taxon>Bacteroidota</taxon>
        <taxon>Sphingobacteriia</taxon>
        <taxon>Sphingobacteriales</taxon>
        <taxon>Sphingobacteriaceae</taxon>
        <taxon>Pedobacter</taxon>
    </lineage>
</organism>
<dbReference type="Proteomes" id="UP000594759">
    <property type="component" value="Chromosome"/>
</dbReference>
<keyword evidence="1" id="KW-0472">Membrane</keyword>
<feature type="transmembrane region" description="Helical" evidence="1">
    <location>
        <begin position="80"/>
        <end position="99"/>
    </location>
</feature>
<protein>
    <submittedName>
        <fullName evidence="2">DUF2243 domain-containing protein</fullName>
    </submittedName>
</protein>
<feature type="transmembrane region" description="Helical" evidence="1">
    <location>
        <begin position="150"/>
        <end position="169"/>
    </location>
</feature>
<dbReference type="InterPro" id="IPR018719">
    <property type="entry name" value="DUF2243_membrane"/>
</dbReference>
<dbReference type="Pfam" id="PF10002">
    <property type="entry name" value="DUF2243"/>
    <property type="match status" value="1"/>
</dbReference>
<evidence type="ECO:0000256" key="1">
    <source>
        <dbReference type="SAM" id="Phobius"/>
    </source>
</evidence>
<accession>A0A7S9L3G9</accession>
<reference evidence="2 3" key="1">
    <citation type="submission" date="2020-11" db="EMBL/GenBank/DDBJ databases">
        <title>Pedobacter endophytica, an endophytic bacteria isolated form Carex pumila.</title>
        <authorList>
            <person name="Peng Y."/>
            <person name="Jiang L."/>
            <person name="Lee J."/>
        </authorList>
    </citation>
    <scope>NUCLEOTIDE SEQUENCE [LARGE SCALE GENOMIC DNA]</scope>
    <source>
        <strain evidence="2 3">JBR3-12</strain>
    </source>
</reference>
<sequence>MVLILSRASHSRHLLRQQKGHSQLSPAPLVTASMVLGIGLGGFIDGIVLHQILQWHEMLSAKIPATNYVGKSINMFWDGIFHLFCLIVVFIGIVLLWKLLFRKDIDRSGKLLVGGLLMGWALFNIVEGIIDHHLLKLHNVYEYTPNHFSVNAIFVGLSILLAGLGYAIIRNHRNSVSSQWH</sequence>
<keyword evidence="1" id="KW-0812">Transmembrane</keyword>
<dbReference type="KEGG" id="pex:IZT61_04130"/>
<name>A0A7S9L3G9_9SPHI</name>
<dbReference type="EMBL" id="CP064939">
    <property type="protein sequence ID" value="QPH41773.1"/>
    <property type="molecule type" value="Genomic_DNA"/>
</dbReference>